<feature type="active site" description="Nucleophile; cysteine thiosulfonate intermediate" evidence="14">
    <location>
        <position position="255"/>
    </location>
</feature>
<feature type="binding site" evidence="14">
    <location>
        <position position="227"/>
    </location>
    <ligand>
        <name>[4Fe-4S] cluster</name>
        <dbReference type="ChEBI" id="CHEBI:49883"/>
    </ligand>
</feature>
<feature type="binding site" evidence="14">
    <location>
        <position position="230"/>
    </location>
    <ligand>
        <name>[4Fe-4S] cluster</name>
        <dbReference type="ChEBI" id="CHEBI:49883"/>
    </ligand>
</feature>
<keyword evidence="3 14" id="KW-0479">Metal-binding</keyword>
<reference evidence="16 17" key="1">
    <citation type="submission" date="2018-03" db="EMBL/GenBank/DDBJ databases">
        <title>Genomic Encyclopedia of Type Strains, Phase III (KMG-III): the genomes of soil and plant-associated and newly described type strains.</title>
        <authorList>
            <person name="Whitman W."/>
        </authorList>
    </citation>
    <scope>NUCLEOTIDE SEQUENCE [LARGE SCALE GENOMIC DNA]</scope>
    <source>
        <strain evidence="16 17">MWH-P2sevCIIIb</strain>
    </source>
</reference>
<evidence type="ECO:0000256" key="10">
    <source>
        <dbReference type="ARBA" id="ARBA00029514"/>
    </source>
</evidence>
<dbReference type="Gene3D" id="3.40.50.620">
    <property type="entry name" value="HUPs"/>
    <property type="match status" value="1"/>
</dbReference>
<comment type="function">
    <text evidence="7 14">Catalyzes the formation of sulfite from adenosine 5'-phosphosulfate (APS) using thioredoxin as an electron donor.</text>
</comment>
<evidence type="ECO:0000256" key="9">
    <source>
        <dbReference type="ARBA" id="ARBA00024386"/>
    </source>
</evidence>
<dbReference type="PANTHER" id="PTHR46482">
    <property type="entry name" value="5'-ADENYLYLSULFATE REDUCTASE 3, CHLOROPLASTIC"/>
    <property type="match status" value="1"/>
</dbReference>
<evidence type="ECO:0000256" key="12">
    <source>
        <dbReference type="ARBA" id="ARBA00032041"/>
    </source>
</evidence>
<comment type="similarity">
    <text evidence="1 14">Belongs to the PAPS reductase family. CysH subfamily.</text>
</comment>
<evidence type="ECO:0000256" key="14">
    <source>
        <dbReference type="HAMAP-Rule" id="MF_00063"/>
    </source>
</evidence>
<evidence type="ECO:0000256" key="11">
    <source>
        <dbReference type="ARBA" id="ARBA00030894"/>
    </source>
</evidence>
<dbReference type="EMBL" id="PVTV01000015">
    <property type="protein sequence ID" value="PRY97110.1"/>
    <property type="molecule type" value="Genomic_DNA"/>
</dbReference>
<dbReference type="InterPro" id="IPR004511">
    <property type="entry name" value="PAPS/APS_Rdtase"/>
</dbReference>
<dbReference type="NCBIfam" id="TIGR02055">
    <property type="entry name" value="APS_reductase"/>
    <property type="match status" value="1"/>
</dbReference>
<dbReference type="AlphaFoldDB" id="A0A2T0XE03"/>
<feature type="binding site" evidence="14">
    <location>
        <position position="144"/>
    </location>
    <ligand>
        <name>[4Fe-4S] cluster</name>
        <dbReference type="ChEBI" id="CHEBI:49883"/>
    </ligand>
</feature>
<comment type="cofactor">
    <cofactor evidence="14">
        <name>[4Fe-4S] cluster</name>
        <dbReference type="ChEBI" id="CHEBI:49883"/>
    </cofactor>
    <text evidence="14">Binds 1 [4Fe-4S] cluster per subunit.</text>
</comment>
<keyword evidence="4 14" id="KW-0560">Oxidoreductase</keyword>
<dbReference type="GO" id="GO:0043866">
    <property type="term" value="F:adenylyl-sulfate reductase (thioredoxin) activity"/>
    <property type="evidence" value="ECO:0007669"/>
    <property type="project" value="UniProtKB-EC"/>
</dbReference>
<feature type="domain" description="Phosphoadenosine phosphosulphate reductase" evidence="15">
    <location>
        <begin position="61"/>
        <end position="233"/>
    </location>
</feature>
<dbReference type="GO" id="GO:0019379">
    <property type="term" value="P:sulfate assimilation, phosphoadenylyl sulfate reduction by phosphoadenylyl-sulfate reductase (thioredoxin)"/>
    <property type="evidence" value="ECO:0007669"/>
    <property type="project" value="UniProtKB-UniRule"/>
</dbReference>
<dbReference type="GO" id="GO:0005737">
    <property type="term" value="C:cytoplasm"/>
    <property type="evidence" value="ECO:0007669"/>
    <property type="project" value="UniProtKB-SubCell"/>
</dbReference>
<proteinExistence type="inferred from homology"/>
<dbReference type="GO" id="GO:0019344">
    <property type="term" value="P:cysteine biosynthetic process"/>
    <property type="evidence" value="ECO:0007669"/>
    <property type="project" value="InterPro"/>
</dbReference>
<comment type="caution">
    <text evidence="16">The sequence shown here is derived from an EMBL/GenBank/DDBJ whole genome shotgun (WGS) entry which is preliminary data.</text>
</comment>
<dbReference type="NCBIfam" id="NF002537">
    <property type="entry name" value="PRK02090.1"/>
    <property type="match status" value="1"/>
</dbReference>
<dbReference type="Proteomes" id="UP000238308">
    <property type="component" value="Unassembled WGS sequence"/>
</dbReference>
<name>A0A2T0XE03_9BURK</name>
<evidence type="ECO:0000256" key="7">
    <source>
        <dbReference type="ARBA" id="ARBA00024298"/>
    </source>
</evidence>
<dbReference type="InterPro" id="IPR002500">
    <property type="entry name" value="PAPS_reduct_dom"/>
</dbReference>
<gene>
    <name evidence="14" type="primary">cysH</name>
    <name evidence="16" type="ORF">BCM14_2250</name>
</gene>
<sequence>MIPDSMNVIVNRVMKPDMSSYSPALWQIPLSRPLSEKVEQLHQSLFDRLSLVSGQHQVIRFASSMAAEDMVLIDAMVKVSAPIEIFTLDTGRLHQETLDMVGIAEQHYGLSIKRVQPEPRDIEGFISVHGLNGFYDSEEAKKACCRARKVLPLDQALSGSDAWITGQRQEQAVTRVALQFAELDNARDIAKYNPLFDWLAADVWTYLEHHSVPIHPLHLQGYPSIGCEPCTRAIRADEETRAGRWWWLQQANKECGLHVK</sequence>
<evidence type="ECO:0000259" key="15">
    <source>
        <dbReference type="Pfam" id="PF01507"/>
    </source>
</evidence>
<evidence type="ECO:0000313" key="16">
    <source>
        <dbReference type="EMBL" id="PRY97110.1"/>
    </source>
</evidence>
<dbReference type="InterPro" id="IPR014729">
    <property type="entry name" value="Rossmann-like_a/b/a_fold"/>
</dbReference>
<evidence type="ECO:0000256" key="3">
    <source>
        <dbReference type="ARBA" id="ARBA00022723"/>
    </source>
</evidence>
<dbReference type="GO" id="GO:0004604">
    <property type="term" value="F:phosphoadenylyl-sulfate reductase (thioredoxin) activity"/>
    <property type="evidence" value="ECO:0007669"/>
    <property type="project" value="UniProtKB-UniRule"/>
</dbReference>
<dbReference type="HAMAP" id="MF_00063">
    <property type="entry name" value="CysH"/>
    <property type="match status" value="1"/>
</dbReference>
<accession>A0A2T0XE03</accession>
<dbReference type="PANTHER" id="PTHR46482:SF9">
    <property type="entry name" value="5'-ADENYLYLSULFATE REDUCTASE 1, CHLOROPLASTIC"/>
    <property type="match status" value="1"/>
</dbReference>
<protein>
    <recommendedName>
        <fullName evidence="10 14">Adenosine 5'-phosphosulfate reductase</fullName>
        <shortName evidence="14">APS reductase</shortName>
        <ecNumber evidence="9 14">1.8.4.10</ecNumber>
    </recommendedName>
    <alternativeName>
        <fullName evidence="12 14">5'-adenylylsulfate reductase</fullName>
    </alternativeName>
    <alternativeName>
        <fullName evidence="11 14">Thioredoxin-dependent 5'-adenylylsulfate reductase</fullName>
    </alternativeName>
</protein>
<dbReference type="SUPFAM" id="SSF52402">
    <property type="entry name" value="Adenine nucleotide alpha hydrolases-like"/>
    <property type="match status" value="1"/>
</dbReference>
<evidence type="ECO:0000256" key="5">
    <source>
        <dbReference type="ARBA" id="ARBA00023004"/>
    </source>
</evidence>
<dbReference type="EC" id="1.8.4.10" evidence="9 14"/>
<evidence type="ECO:0000256" key="8">
    <source>
        <dbReference type="ARBA" id="ARBA00024327"/>
    </source>
</evidence>
<feature type="binding site" evidence="14">
    <location>
        <position position="145"/>
    </location>
    <ligand>
        <name>[4Fe-4S] cluster</name>
        <dbReference type="ChEBI" id="CHEBI:49883"/>
    </ligand>
</feature>
<keyword evidence="2 14" id="KW-0963">Cytoplasm</keyword>
<evidence type="ECO:0000256" key="4">
    <source>
        <dbReference type="ARBA" id="ARBA00023002"/>
    </source>
</evidence>
<keyword evidence="5 14" id="KW-0408">Iron</keyword>
<comment type="catalytic activity">
    <reaction evidence="13 14">
        <text>[thioredoxin]-disulfide + sulfite + AMP + 2 H(+) = adenosine 5'-phosphosulfate + [thioredoxin]-dithiol</text>
        <dbReference type="Rhea" id="RHEA:21976"/>
        <dbReference type="Rhea" id="RHEA-COMP:10698"/>
        <dbReference type="Rhea" id="RHEA-COMP:10700"/>
        <dbReference type="ChEBI" id="CHEBI:15378"/>
        <dbReference type="ChEBI" id="CHEBI:17359"/>
        <dbReference type="ChEBI" id="CHEBI:29950"/>
        <dbReference type="ChEBI" id="CHEBI:50058"/>
        <dbReference type="ChEBI" id="CHEBI:58243"/>
        <dbReference type="ChEBI" id="CHEBI:456215"/>
        <dbReference type="EC" id="1.8.4.10"/>
    </reaction>
</comment>
<evidence type="ECO:0000256" key="1">
    <source>
        <dbReference type="ARBA" id="ARBA00009732"/>
    </source>
</evidence>
<dbReference type="CDD" id="cd23945">
    <property type="entry name" value="PAPS_reductase"/>
    <property type="match status" value="1"/>
</dbReference>
<dbReference type="Pfam" id="PF01507">
    <property type="entry name" value="PAPS_reduct"/>
    <property type="match status" value="1"/>
</dbReference>
<organism evidence="16 17">
    <name type="scientific">Jezberella montanilacus</name>
    <dbReference type="NCBI Taxonomy" id="323426"/>
    <lineage>
        <taxon>Bacteria</taxon>
        <taxon>Pseudomonadati</taxon>
        <taxon>Pseudomonadota</taxon>
        <taxon>Betaproteobacteria</taxon>
        <taxon>Burkholderiales</taxon>
        <taxon>Alcaligenaceae</taxon>
        <taxon>Jezberella</taxon>
    </lineage>
</organism>
<dbReference type="InterPro" id="IPR011798">
    <property type="entry name" value="APS_reductase"/>
</dbReference>
<dbReference type="GO" id="GO:0070814">
    <property type="term" value="P:hydrogen sulfide biosynthetic process"/>
    <property type="evidence" value="ECO:0007669"/>
    <property type="project" value="UniProtKB-UniRule"/>
</dbReference>
<keyword evidence="6 14" id="KW-0411">Iron-sulfur</keyword>
<dbReference type="GO" id="GO:0051539">
    <property type="term" value="F:4 iron, 4 sulfur cluster binding"/>
    <property type="evidence" value="ECO:0007669"/>
    <property type="project" value="UniProtKB-UniRule"/>
</dbReference>
<evidence type="ECO:0000256" key="2">
    <source>
        <dbReference type="ARBA" id="ARBA00022490"/>
    </source>
</evidence>
<comment type="pathway">
    <text evidence="8 14">Sulfur metabolism; hydrogen sulfide biosynthesis; sulfite from sulfate.</text>
</comment>
<evidence type="ECO:0000256" key="6">
    <source>
        <dbReference type="ARBA" id="ARBA00023014"/>
    </source>
</evidence>
<evidence type="ECO:0000256" key="13">
    <source>
        <dbReference type="ARBA" id="ARBA00048441"/>
    </source>
</evidence>
<dbReference type="GO" id="GO:0046872">
    <property type="term" value="F:metal ion binding"/>
    <property type="evidence" value="ECO:0007669"/>
    <property type="project" value="UniProtKB-KW"/>
</dbReference>
<comment type="subcellular location">
    <subcellularLocation>
        <location evidence="14">Cytoplasm</location>
    </subcellularLocation>
</comment>
<keyword evidence="17" id="KW-1185">Reference proteome</keyword>
<evidence type="ECO:0000313" key="17">
    <source>
        <dbReference type="Proteomes" id="UP000238308"/>
    </source>
</evidence>